<feature type="compositionally biased region" description="Polar residues" evidence="1">
    <location>
        <begin position="506"/>
        <end position="515"/>
    </location>
</feature>
<reference evidence="4" key="1">
    <citation type="submission" date="2016-09" db="EMBL/GenBank/DDBJ databases">
        <authorList>
            <person name="Jeantristanb JTB J.-T."/>
            <person name="Ricardo R."/>
        </authorList>
    </citation>
    <scope>NUCLEOTIDE SEQUENCE [LARGE SCALE GENOMIC DNA]</scope>
</reference>
<feature type="compositionally biased region" description="Polar residues" evidence="1">
    <location>
        <begin position="681"/>
        <end position="690"/>
    </location>
</feature>
<feature type="compositionally biased region" description="Basic and acidic residues" evidence="1">
    <location>
        <begin position="238"/>
        <end position="267"/>
    </location>
</feature>
<feature type="signal peptide" evidence="2">
    <location>
        <begin position="1"/>
        <end position="25"/>
    </location>
</feature>
<evidence type="ECO:0000256" key="2">
    <source>
        <dbReference type="SAM" id="SignalP"/>
    </source>
</evidence>
<feature type="compositionally biased region" description="Polar residues" evidence="1">
    <location>
        <begin position="530"/>
        <end position="547"/>
    </location>
</feature>
<feature type="region of interest" description="Disordered" evidence="1">
    <location>
        <begin position="382"/>
        <end position="404"/>
    </location>
</feature>
<feature type="compositionally biased region" description="Polar residues" evidence="1">
    <location>
        <begin position="1000"/>
        <end position="1012"/>
    </location>
</feature>
<accession>A0A238F8L2</accession>
<gene>
    <name evidence="3" type="ORF">BQ2448_2555</name>
</gene>
<feature type="compositionally biased region" description="Polar residues" evidence="1">
    <location>
        <begin position="697"/>
        <end position="711"/>
    </location>
</feature>
<evidence type="ECO:0000256" key="1">
    <source>
        <dbReference type="SAM" id="MobiDB-lite"/>
    </source>
</evidence>
<feature type="region of interest" description="Disordered" evidence="1">
    <location>
        <begin position="499"/>
        <end position="591"/>
    </location>
</feature>
<evidence type="ECO:0000313" key="4">
    <source>
        <dbReference type="Proteomes" id="UP000198372"/>
    </source>
</evidence>
<keyword evidence="2" id="KW-0732">Signal</keyword>
<dbReference type="STRING" id="269621.A0A238F8L2"/>
<name>A0A238F8L2_9BASI</name>
<dbReference type="AlphaFoldDB" id="A0A238F8L2"/>
<feature type="chain" id="PRO_5012444022" evidence="2">
    <location>
        <begin position="26"/>
        <end position="1190"/>
    </location>
</feature>
<proteinExistence type="predicted"/>
<organism evidence="3 4">
    <name type="scientific">Microbotryum intermedium</name>
    <dbReference type="NCBI Taxonomy" id="269621"/>
    <lineage>
        <taxon>Eukaryota</taxon>
        <taxon>Fungi</taxon>
        <taxon>Dikarya</taxon>
        <taxon>Basidiomycota</taxon>
        <taxon>Pucciniomycotina</taxon>
        <taxon>Microbotryomycetes</taxon>
        <taxon>Microbotryales</taxon>
        <taxon>Microbotryaceae</taxon>
        <taxon>Microbotryum</taxon>
    </lineage>
</organism>
<feature type="compositionally biased region" description="Basic and acidic residues" evidence="1">
    <location>
        <begin position="1123"/>
        <end position="1146"/>
    </location>
</feature>
<feature type="region of interest" description="Disordered" evidence="1">
    <location>
        <begin position="1112"/>
        <end position="1190"/>
    </location>
</feature>
<dbReference type="Gene3D" id="2.60.120.260">
    <property type="entry name" value="Galactose-binding domain-like"/>
    <property type="match status" value="1"/>
</dbReference>
<dbReference type="Proteomes" id="UP000198372">
    <property type="component" value="Unassembled WGS sequence"/>
</dbReference>
<feature type="compositionally biased region" description="Basic and acidic residues" evidence="1">
    <location>
        <begin position="388"/>
        <end position="404"/>
    </location>
</feature>
<feature type="region of interest" description="Disordered" evidence="1">
    <location>
        <begin position="218"/>
        <end position="313"/>
    </location>
</feature>
<feature type="region of interest" description="Disordered" evidence="1">
    <location>
        <begin position="670"/>
        <end position="866"/>
    </location>
</feature>
<dbReference type="OrthoDB" id="3265734at2759"/>
<feature type="compositionally biased region" description="Gly residues" evidence="1">
    <location>
        <begin position="558"/>
        <end position="567"/>
    </location>
</feature>
<keyword evidence="4" id="KW-1185">Reference proteome</keyword>
<protein>
    <submittedName>
        <fullName evidence="3">BQ2448_2555 protein</fullName>
    </submittedName>
</protein>
<evidence type="ECO:0000313" key="3">
    <source>
        <dbReference type="EMBL" id="SCV69535.1"/>
    </source>
</evidence>
<feature type="compositionally biased region" description="Basic and acidic residues" evidence="1">
    <location>
        <begin position="1165"/>
        <end position="1190"/>
    </location>
</feature>
<feature type="region of interest" description="Disordered" evidence="1">
    <location>
        <begin position="912"/>
        <end position="933"/>
    </location>
</feature>
<feature type="compositionally biased region" description="Low complexity" evidence="1">
    <location>
        <begin position="671"/>
        <end position="680"/>
    </location>
</feature>
<feature type="compositionally biased region" description="Acidic residues" evidence="1">
    <location>
        <begin position="223"/>
        <end position="237"/>
    </location>
</feature>
<feature type="compositionally biased region" description="Low complexity" evidence="1">
    <location>
        <begin position="630"/>
        <end position="650"/>
    </location>
</feature>
<feature type="compositionally biased region" description="Polar residues" evidence="1">
    <location>
        <begin position="792"/>
        <end position="801"/>
    </location>
</feature>
<dbReference type="EMBL" id="FMSP01000004">
    <property type="protein sequence ID" value="SCV69535.1"/>
    <property type="molecule type" value="Genomic_DNA"/>
</dbReference>
<sequence length="1190" mass="126798">MFLRSVTALLGAIAWSCLSTRLVRAQAGKSAVPGEVSVDDTNQWIKFQGPWTEFVDTRYFNYTSKYTTEKGAIASFKFMGESLKIYGISENADFTVTVDGEESVIPRLLSDTNQSSILFSHSQLDPTVQHLVVLNVTSAGKRFNFDAVVIGGNSTSSNAALCPFHGHKACQPVKLKLIPKAHGKPSTGDRGLLNTPLLHAGLELLGNSAPVALGDALTSHDEKDDDTNGSSDDDEDKQDDKKETDHKNNDQDSTKQTPDKDLNHDPKLTQGEQTGSNHHIKLSKPDKSISPDAAESPTGVEDPSSQKNHSKATKSPALQYLTDAKEGNLGLLKALLGGGPVVKATNPSEKTPAIKVGLNPSVHAALNLTNVTSSRHALVHKLAPSKSPSDDQPKSPDETADKPPRILKVIPFKVNLTGTGLQAGAIVPNNTIFSVSPLSKTADDILRGQNLTHSTRPEGKKDDEPDSAPPLVVFVKPKNFASFSGKPLVAYTPGPIPKLSHGDLPSPSNGTSNGTVARVPAGTDHGKQLPTKTPKSTTEADPNSKTSVDPLAPLKGTLPGGRPGGFIVGNSSGATNESHRTPPARSPSKTVGGLTFHHLLTTHHKDMSVKLPDINGTILRKTVPLINEGTNTSTNTTTVTLPSSTSLKPTSESDPKSKVVLHGGKLVQVPVVSNGSSNNGTKSTAVVTSSHSHDTKLPSSSSQWTEQQGTDGVQRGKEHETSHTTKFDSVTSPNQTTHAQKLIAPAQKKEEPPSYTPSNYVTPPATVELPPTLSTPVVQPVDASKSDPSPPNQWANISKQMGSGVGGEPKIINDRPTTPRVEVKSTFPTAIIPKGSRLKPHKPPPPTPSLKSNSPSSPPRHSDSSYAPLKTTIITNRPGAIAGGLCGAMAGAGILFALLRYHSNRLHQKSILDEANRNVSPSPRPGRTSPSTFVAPTEARFSENIASTHPYARTPTTPPNKQFPRALQLMPTVDQPKPLTPAVMREERREVGRVAGHAAQGSNASQAPSQPTREIPRPASDFKAPRAPPAPPIETMPTTFPTDVDAVEEESAIEAAAAALAASHIIRFDETAEIAATGSSPPVLPHIRPLSRNSDDVTLDIAFQPINMDIQPISAPDVPIDTSTKDESTEAKAEEDAEREARERTVIVEIPIDSPLITRSQDPTGWHKKELYPKYEPSRGDPRLWSSSKE</sequence>
<feature type="compositionally biased region" description="Polar residues" evidence="1">
    <location>
        <begin position="727"/>
        <end position="739"/>
    </location>
</feature>
<feature type="region of interest" description="Disordered" evidence="1">
    <location>
        <begin position="629"/>
        <end position="657"/>
    </location>
</feature>
<feature type="compositionally biased region" description="Basic and acidic residues" evidence="1">
    <location>
        <begin position="714"/>
        <end position="726"/>
    </location>
</feature>
<feature type="region of interest" description="Disordered" evidence="1">
    <location>
        <begin position="991"/>
        <end position="1037"/>
    </location>
</feature>